<sequence length="244" mass="28203">MKFVKQNDGKPLYQQIAKWMTEHINLGKWREGYKLPAEEELAHQLNVSRGTVRKAISKLLKQGLLEQIQGKGTFVRRQKISYPFAQELVSFAEAMEIKGYYFDTDVVSYKVMQPSEWVQNKLEVGLYDLVYYVKRVRKIDDEPAIIIENWVSMDRCPGVDQANINEKGLFKVIEECADVELTYGVRSFAAKALNEEEARLLNLNEGDPVLYLDQQTFGPNDLPLECSRIVLRTDQYEVTSVLKR</sequence>
<evidence type="ECO:0000313" key="6">
    <source>
        <dbReference type="Proteomes" id="UP000321440"/>
    </source>
</evidence>
<keyword evidence="1" id="KW-0805">Transcription regulation</keyword>
<dbReference type="OrthoDB" id="9815017at2"/>
<dbReference type="GO" id="GO:0003700">
    <property type="term" value="F:DNA-binding transcription factor activity"/>
    <property type="evidence" value="ECO:0007669"/>
    <property type="project" value="InterPro"/>
</dbReference>
<dbReference type="AlphaFoldDB" id="A0A511W0I7"/>
<evidence type="ECO:0000259" key="4">
    <source>
        <dbReference type="PROSITE" id="PS50949"/>
    </source>
</evidence>
<dbReference type="Pfam" id="PF00392">
    <property type="entry name" value="GntR"/>
    <property type="match status" value="1"/>
</dbReference>
<dbReference type="PROSITE" id="PS50949">
    <property type="entry name" value="HTH_GNTR"/>
    <property type="match status" value="1"/>
</dbReference>
<reference evidence="5 6" key="1">
    <citation type="submission" date="2019-07" db="EMBL/GenBank/DDBJ databases">
        <title>Whole genome shotgun sequence of Alkalibacillus haloalkaliphilus NBRC 103110.</title>
        <authorList>
            <person name="Hosoyama A."/>
            <person name="Uohara A."/>
            <person name="Ohji S."/>
            <person name="Ichikawa N."/>
        </authorList>
    </citation>
    <scope>NUCLEOTIDE SEQUENCE [LARGE SCALE GENOMIC DNA]</scope>
    <source>
        <strain evidence="5 6">NBRC 103110</strain>
    </source>
</reference>
<dbReference type="Pfam" id="PF07702">
    <property type="entry name" value="UTRA"/>
    <property type="match status" value="1"/>
</dbReference>
<dbReference type="InterPro" id="IPR036388">
    <property type="entry name" value="WH-like_DNA-bd_sf"/>
</dbReference>
<dbReference type="SUPFAM" id="SSF64288">
    <property type="entry name" value="Chorismate lyase-like"/>
    <property type="match status" value="1"/>
</dbReference>
<accession>A0A511W0I7</accession>
<dbReference type="PANTHER" id="PTHR44846">
    <property type="entry name" value="MANNOSYL-D-GLYCERATE TRANSPORT/METABOLISM SYSTEM REPRESSOR MNGR-RELATED"/>
    <property type="match status" value="1"/>
</dbReference>
<dbReference type="InterPro" id="IPR011663">
    <property type="entry name" value="UTRA"/>
</dbReference>
<evidence type="ECO:0000256" key="1">
    <source>
        <dbReference type="ARBA" id="ARBA00023015"/>
    </source>
</evidence>
<protein>
    <submittedName>
        <fullName evidence="5">GntR family transcriptional regulator</fullName>
    </submittedName>
</protein>
<dbReference type="InterPro" id="IPR036390">
    <property type="entry name" value="WH_DNA-bd_sf"/>
</dbReference>
<dbReference type="InterPro" id="IPR028978">
    <property type="entry name" value="Chorismate_lyase_/UTRA_dom_sf"/>
</dbReference>
<keyword evidence="3" id="KW-0804">Transcription</keyword>
<name>A0A511W0I7_9BACI</name>
<dbReference type="CDD" id="cd07377">
    <property type="entry name" value="WHTH_GntR"/>
    <property type="match status" value="1"/>
</dbReference>
<dbReference type="Proteomes" id="UP000321440">
    <property type="component" value="Unassembled WGS sequence"/>
</dbReference>
<dbReference type="EMBL" id="BJYA01000001">
    <property type="protein sequence ID" value="GEN44599.1"/>
    <property type="molecule type" value="Genomic_DNA"/>
</dbReference>
<dbReference type="Gene3D" id="1.10.10.10">
    <property type="entry name" value="Winged helix-like DNA-binding domain superfamily/Winged helix DNA-binding domain"/>
    <property type="match status" value="1"/>
</dbReference>
<dbReference type="SMART" id="SM00866">
    <property type="entry name" value="UTRA"/>
    <property type="match status" value="1"/>
</dbReference>
<dbReference type="Gene3D" id="3.40.1410.10">
    <property type="entry name" value="Chorismate lyase-like"/>
    <property type="match status" value="1"/>
</dbReference>
<dbReference type="RefSeq" id="WP_146813809.1">
    <property type="nucleotide sequence ID" value="NZ_BJYA01000001.1"/>
</dbReference>
<keyword evidence="6" id="KW-1185">Reference proteome</keyword>
<dbReference type="SMART" id="SM00345">
    <property type="entry name" value="HTH_GNTR"/>
    <property type="match status" value="1"/>
</dbReference>
<dbReference type="GO" id="GO:0003677">
    <property type="term" value="F:DNA binding"/>
    <property type="evidence" value="ECO:0007669"/>
    <property type="project" value="UniProtKB-KW"/>
</dbReference>
<dbReference type="GO" id="GO:0045892">
    <property type="term" value="P:negative regulation of DNA-templated transcription"/>
    <property type="evidence" value="ECO:0007669"/>
    <property type="project" value="TreeGrafter"/>
</dbReference>
<gene>
    <name evidence="5" type="ORF">AHA02nite_03750</name>
</gene>
<dbReference type="InterPro" id="IPR000524">
    <property type="entry name" value="Tscrpt_reg_HTH_GntR"/>
</dbReference>
<evidence type="ECO:0000256" key="2">
    <source>
        <dbReference type="ARBA" id="ARBA00023125"/>
    </source>
</evidence>
<dbReference type="PRINTS" id="PR00035">
    <property type="entry name" value="HTHGNTR"/>
</dbReference>
<evidence type="ECO:0000313" key="5">
    <source>
        <dbReference type="EMBL" id="GEN44599.1"/>
    </source>
</evidence>
<proteinExistence type="predicted"/>
<feature type="domain" description="HTH gntR-type" evidence="4">
    <location>
        <begin position="10"/>
        <end position="78"/>
    </location>
</feature>
<dbReference type="PANTHER" id="PTHR44846:SF1">
    <property type="entry name" value="MANNOSYL-D-GLYCERATE TRANSPORT_METABOLISM SYSTEM REPRESSOR MNGR-RELATED"/>
    <property type="match status" value="1"/>
</dbReference>
<dbReference type="FunFam" id="1.10.10.10:FF:000079">
    <property type="entry name" value="GntR family transcriptional regulator"/>
    <property type="match status" value="1"/>
</dbReference>
<comment type="caution">
    <text evidence="5">The sequence shown here is derived from an EMBL/GenBank/DDBJ whole genome shotgun (WGS) entry which is preliminary data.</text>
</comment>
<dbReference type="InterPro" id="IPR050679">
    <property type="entry name" value="Bact_HTH_transcr_reg"/>
</dbReference>
<keyword evidence="2" id="KW-0238">DNA-binding</keyword>
<organism evidence="5 6">
    <name type="scientific">Alkalibacillus haloalkaliphilus</name>
    <dbReference type="NCBI Taxonomy" id="94136"/>
    <lineage>
        <taxon>Bacteria</taxon>
        <taxon>Bacillati</taxon>
        <taxon>Bacillota</taxon>
        <taxon>Bacilli</taxon>
        <taxon>Bacillales</taxon>
        <taxon>Bacillaceae</taxon>
        <taxon>Alkalibacillus</taxon>
    </lineage>
</organism>
<evidence type="ECO:0000256" key="3">
    <source>
        <dbReference type="ARBA" id="ARBA00023163"/>
    </source>
</evidence>
<dbReference type="SUPFAM" id="SSF46785">
    <property type="entry name" value="Winged helix' DNA-binding domain"/>
    <property type="match status" value="1"/>
</dbReference>